<organism evidence="9 10">
    <name type="scientific">Candidatus Desulfatibia vada</name>
    <dbReference type="NCBI Taxonomy" id="2841696"/>
    <lineage>
        <taxon>Bacteria</taxon>
        <taxon>Pseudomonadati</taxon>
        <taxon>Thermodesulfobacteriota</taxon>
        <taxon>Desulfobacteria</taxon>
        <taxon>Desulfobacterales</taxon>
        <taxon>Desulfobacterales incertae sedis</taxon>
        <taxon>Candidatus Desulfatibia</taxon>
    </lineage>
</organism>
<evidence type="ECO:0000256" key="5">
    <source>
        <dbReference type="PROSITE-ProRule" id="PRU00169"/>
    </source>
</evidence>
<gene>
    <name evidence="9" type="ORF">H8D96_06675</name>
</gene>
<dbReference type="GO" id="GO:0000160">
    <property type="term" value="P:phosphorelay signal transduction system"/>
    <property type="evidence" value="ECO:0007669"/>
    <property type="project" value="UniProtKB-KW"/>
</dbReference>
<evidence type="ECO:0000256" key="6">
    <source>
        <dbReference type="PROSITE-ProRule" id="PRU00703"/>
    </source>
</evidence>
<dbReference type="SMART" id="SM00116">
    <property type="entry name" value="CBS"/>
    <property type="match status" value="2"/>
</dbReference>
<keyword evidence="2" id="KW-0902">Two-component regulatory system</keyword>
<proteinExistence type="predicted"/>
<dbReference type="Gene3D" id="3.40.50.2300">
    <property type="match status" value="1"/>
</dbReference>
<dbReference type="SUPFAM" id="SSF54631">
    <property type="entry name" value="CBS-domain pair"/>
    <property type="match status" value="1"/>
</dbReference>
<dbReference type="PANTHER" id="PTHR44591:SF14">
    <property type="entry name" value="PROTEIN PILG"/>
    <property type="match status" value="1"/>
</dbReference>
<accession>A0A8J6TQ22</accession>
<comment type="caution">
    <text evidence="9">The sequence shown here is derived from an EMBL/GenBank/DDBJ whole genome shotgun (WGS) entry which is preliminary data.</text>
</comment>
<evidence type="ECO:0000313" key="9">
    <source>
        <dbReference type="EMBL" id="MBC8431588.1"/>
    </source>
</evidence>
<dbReference type="Gene3D" id="3.10.580.10">
    <property type="entry name" value="CBS-domain"/>
    <property type="match status" value="1"/>
</dbReference>
<dbReference type="PANTHER" id="PTHR44591">
    <property type="entry name" value="STRESS RESPONSE REGULATOR PROTEIN 1"/>
    <property type="match status" value="1"/>
</dbReference>
<keyword evidence="4" id="KW-0804">Transcription</keyword>
<evidence type="ECO:0000313" key="10">
    <source>
        <dbReference type="Proteomes" id="UP000605201"/>
    </source>
</evidence>
<dbReference type="FunFam" id="3.40.50.2300:FF:000018">
    <property type="entry name" value="DNA-binding transcriptional regulator NtrC"/>
    <property type="match status" value="1"/>
</dbReference>
<feature type="domain" description="CBS" evidence="8">
    <location>
        <begin position="248"/>
        <end position="303"/>
    </location>
</feature>
<dbReference type="PROSITE" id="PS50110">
    <property type="entry name" value="RESPONSE_REGULATORY"/>
    <property type="match status" value="1"/>
</dbReference>
<reference evidence="9 10" key="1">
    <citation type="submission" date="2020-08" db="EMBL/GenBank/DDBJ databases">
        <title>Bridging the membrane lipid divide: bacteria of the FCB group superphylum have the potential to synthesize archaeal ether lipids.</title>
        <authorList>
            <person name="Villanueva L."/>
            <person name="Von Meijenfeldt F.A.B."/>
            <person name="Westbye A.B."/>
            <person name="Yadav S."/>
            <person name="Hopmans E.C."/>
            <person name="Dutilh B.E."/>
            <person name="Sinninghe Damste J.S."/>
        </authorList>
    </citation>
    <scope>NUCLEOTIDE SEQUENCE [LARGE SCALE GENOMIC DNA]</scope>
    <source>
        <strain evidence="9">NIOZ-UU17</strain>
    </source>
</reference>
<feature type="domain" description="CBS" evidence="8">
    <location>
        <begin position="140"/>
        <end position="216"/>
    </location>
</feature>
<dbReference type="InterPro" id="IPR046342">
    <property type="entry name" value="CBS_dom_sf"/>
</dbReference>
<dbReference type="AlphaFoldDB" id="A0A8J6TQ22"/>
<dbReference type="EMBL" id="JACNIG010000156">
    <property type="protein sequence ID" value="MBC8431588.1"/>
    <property type="molecule type" value="Genomic_DNA"/>
</dbReference>
<dbReference type="InterPro" id="IPR050595">
    <property type="entry name" value="Bact_response_regulator"/>
</dbReference>
<keyword evidence="6" id="KW-0129">CBS domain</keyword>
<keyword evidence="1 5" id="KW-0597">Phosphoprotein</keyword>
<dbReference type="CDD" id="cd02205">
    <property type="entry name" value="CBS_pair_SF"/>
    <property type="match status" value="1"/>
</dbReference>
<evidence type="ECO:0000256" key="1">
    <source>
        <dbReference type="ARBA" id="ARBA00022553"/>
    </source>
</evidence>
<dbReference type="InterPro" id="IPR011006">
    <property type="entry name" value="CheY-like_superfamily"/>
</dbReference>
<evidence type="ECO:0000259" key="8">
    <source>
        <dbReference type="PROSITE" id="PS51371"/>
    </source>
</evidence>
<dbReference type="InterPro" id="IPR000644">
    <property type="entry name" value="CBS_dom"/>
</dbReference>
<evidence type="ECO:0000259" key="7">
    <source>
        <dbReference type="PROSITE" id="PS50110"/>
    </source>
</evidence>
<dbReference type="Pfam" id="PF00571">
    <property type="entry name" value="CBS"/>
    <property type="match status" value="2"/>
</dbReference>
<protein>
    <submittedName>
        <fullName evidence="9">Response regulator</fullName>
    </submittedName>
</protein>
<feature type="modified residue" description="4-aspartylphosphate" evidence="5">
    <location>
        <position position="54"/>
    </location>
</feature>
<feature type="domain" description="Response regulatory" evidence="7">
    <location>
        <begin position="6"/>
        <end position="119"/>
    </location>
</feature>
<dbReference type="SMART" id="SM00448">
    <property type="entry name" value="REC"/>
    <property type="match status" value="1"/>
</dbReference>
<dbReference type="PROSITE" id="PS51371">
    <property type="entry name" value="CBS"/>
    <property type="match status" value="2"/>
</dbReference>
<evidence type="ECO:0000256" key="3">
    <source>
        <dbReference type="ARBA" id="ARBA00023015"/>
    </source>
</evidence>
<dbReference type="Proteomes" id="UP000605201">
    <property type="component" value="Unassembled WGS sequence"/>
</dbReference>
<dbReference type="Pfam" id="PF00072">
    <property type="entry name" value="Response_reg"/>
    <property type="match status" value="1"/>
</dbReference>
<dbReference type="InterPro" id="IPR001789">
    <property type="entry name" value="Sig_transdc_resp-reg_receiver"/>
</dbReference>
<dbReference type="SUPFAM" id="SSF52172">
    <property type="entry name" value="CheY-like"/>
    <property type="match status" value="1"/>
</dbReference>
<evidence type="ECO:0000256" key="4">
    <source>
        <dbReference type="ARBA" id="ARBA00023163"/>
    </source>
</evidence>
<evidence type="ECO:0000256" key="2">
    <source>
        <dbReference type="ARBA" id="ARBA00023012"/>
    </source>
</evidence>
<name>A0A8J6TQ22_9BACT</name>
<sequence length="303" mass="33899">MSKKIKVLMVDDEEQFRSTTKKILNKRGFETVLAGSGEEAIDKLSENPDVVILDIKMPGMDGHQALKEIKKRSPHLPVIMLTGHGALPSAQEALTEGAFDYLAKPCDIDLLAGKITDAFRHTTTDDVPVPAIEKTVVEVMIPMEHYTTMNENDTVQKAVEKLRDSFSAKISTSRLMETGHRSFLVFDDSGMVTGIVAITDFLSVIMPAYLSAPKPSMADSMQYSTMFWSGMFTREVRQLAPKKIKDIMSPVPPAVDADDNLMEAAHMMVHNQERRLIVMKKGEVVGIIREQDLFFEIEKILRK</sequence>
<keyword evidence="3" id="KW-0805">Transcription regulation</keyword>